<dbReference type="InterPro" id="IPR045921">
    <property type="entry name" value="DUF6340"/>
</dbReference>
<protein>
    <recommendedName>
        <fullName evidence="4">Tetratricopeptide repeat protein</fullName>
    </recommendedName>
</protein>
<reference evidence="2" key="2">
    <citation type="journal article" date="2021" name="PeerJ">
        <title>Extensive microbial diversity within the chicken gut microbiome revealed by metagenomics and culture.</title>
        <authorList>
            <person name="Gilroy R."/>
            <person name="Ravi A."/>
            <person name="Getino M."/>
            <person name="Pursley I."/>
            <person name="Horton D.L."/>
            <person name="Alikhan N.F."/>
            <person name="Baker D."/>
            <person name="Gharbi K."/>
            <person name="Hall N."/>
            <person name="Watson M."/>
            <person name="Adriaenssens E.M."/>
            <person name="Foster-Nyarko E."/>
            <person name="Jarju S."/>
            <person name="Secka A."/>
            <person name="Antonio M."/>
            <person name="Oren A."/>
            <person name="Chaudhuri R.R."/>
            <person name="La Ragione R."/>
            <person name="Hildebrand F."/>
            <person name="Pallen M.J."/>
        </authorList>
    </citation>
    <scope>NUCLEOTIDE SEQUENCE</scope>
    <source>
        <strain evidence="2">B1-3475</strain>
    </source>
</reference>
<name>A0A9D9N0B9_9BACT</name>
<feature type="chain" id="PRO_5039327121" description="Tetratricopeptide repeat protein" evidence="1">
    <location>
        <begin position="22"/>
        <end position="312"/>
    </location>
</feature>
<accession>A0A9D9N0B9</accession>
<dbReference type="PROSITE" id="PS51257">
    <property type="entry name" value="PROKAR_LIPOPROTEIN"/>
    <property type="match status" value="1"/>
</dbReference>
<keyword evidence="1" id="KW-0732">Signal</keyword>
<dbReference type="Proteomes" id="UP000823617">
    <property type="component" value="Unassembled WGS sequence"/>
</dbReference>
<proteinExistence type="predicted"/>
<reference evidence="2" key="1">
    <citation type="submission" date="2020-10" db="EMBL/GenBank/DDBJ databases">
        <authorList>
            <person name="Gilroy R."/>
        </authorList>
    </citation>
    <scope>NUCLEOTIDE SEQUENCE</scope>
    <source>
        <strain evidence="2">B1-3475</strain>
    </source>
</reference>
<sequence length="312" mass="34012">MNLKHILLLLPLVAVSCGPVASVVSVEMRQPSKSGLDLSGKTFAVAYLDDGTSVDSTFSASMAEGFAQSLESEYFGGNQAIMIYNIEKAAGADYSQKDSMVNVLMETGPDVLFLFDSPLLGEATISDAQRVQTPVVRDSAYVAEASVPYSVRLYVYDALDKSDQVKIFSGSAVANPVAYTDGSDSEKELIGKALASIGGSANGAGRIAGRPFFPVWSKENIPFVYFEMGPYRWTEALTAAHYYDWNTAIGIWTELTSTSNLQKRSCAAYNLAAAFYILGQYPLAKQWLDVSDKDYPLHLSYDLRKKISSKLR</sequence>
<comment type="caution">
    <text evidence="2">The sequence shown here is derived from an EMBL/GenBank/DDBJ whole genome shotgun (WGS) entry which is preliminary data.</text>
</comment>
<organism evidence="2 3">
    <name type="scientific">Candidatus Cryptobacteroides intestinigallinarum</name>
    <dbReference type="NCBI Taxonomy" id="2840767"/>
    <lineage>
        <taxon>Bacteria</taxon>
        <taxon>Pseudomonadati</taxon>
        <taxon>Bacteroidota</taxon>
        <taxon>Bacteroidia</taxon>
        <taxon>Bacteroidales</taxon>
        <taxon>Candidatus Cryptobacteroides</taxon>
    </lineage>
</organism>
<dbReference type="Pfam" id="PF19867">
    <property type="entry name" value="DUF6340"/>
    <property type="match status" value="1"/>
</dbReference>
<evidence type="ECO:0000256" key="1">
    <source>
        <dbReference type="SAM" id="SignalP"/>
    </source>
</evidence>
<dbReference type="AlphaFoldDB" id="A0A9D9N0B9"/>
<dbReference type="EMBL" id="JADIMK010000056">
    <property type="protein sequence ID" value="MBO8455824.1"/>
    <property type="molecule type" value="Genomic_DNA"/>
</dbReference>
<evidence type="ECO:0008006" key="4">
    <source>
        <dbReference type="Google" id="ProtNLM"/>
    </source>
</evidence>
<evidence type="ECO:0000313" key="2">
    <source>
        <dbReference type="EMBL" id="MBO8455824.1"/>
    </source>
</evidence>
<gene>
    <name evidence="2" type="ORF">IAC08_05415</name>
</gene>
<feature type="signal peptide" evidence="1">
    <location>
        <begin position="1"/>
        <end position="21"/>
    </location>
</feature>
<evidence type="ECO:0000313" key="3">
    <source>
        <dbReference type="Proteomes" id="UP000823617"/>
    </source>
</evidence>